<dbReference type="NCBIfam" id="TIGR00291">
    <property type="entry name" value="RNA_SBDS"/>
    <property type="match status" value="1"/>
</dbReference>
<gene>
    <name evidence="5" type="ORF">GIS02_03930</name>
</gene>
<dbReference type="Gene3D" id="1.10.10.900">
    <property type="entry name" value="SBDS protein C-terminal domain, subdomain 1"/>
    <property type="match status" value="1"/>
</dbReference>
<dbReference type="SUPFAM" id="SSF54980">
    <property type="entry name" value="EF-G C-terminal domain-like"/>
    <property type="match status" value="1"/>
</dbReference>
<feature type="domain" description="Ribosome maturation protein SDO1/SBDS C-terminal" evidence="4">
    <location>
        <begin position="165"/>
        <end position="230"/>
    </location>
</feature>
<dbReference type="PANTHER" id="PTHR10927">
    <property type="entry name" value="RIBOSOME MATURATION PROTEIN SBDS"/>
    <property type="match status" value="1"/>
</dbReference>
<name>A0A848D9U6_9EURY</name>
<dbReference type="InterPro" id="IPR039100">
    <property type="entry name" value="Sdo1/SBDS-like"/>
</dbReference>
<dbReference type="Pfam" id="PF09377">
    <property type="entry name" value="SBDS_domain_II"/>
    <property type="match status" value="1"/>
</dbReference>
<dbReference type="Gene3D" id="3.30.70.240">
    <property type="match status" value="1"/>
</dbReference>
<feature type="domain" description="Ribosome maturation protein SDO1/SBDS central" evidence="3">
    <location>
        <begin position="100"/>
        <end position="161"/>
    </location>
</feature>
<proteinExistence type="inferred from homology"/>
<dbReference type="GO" id="GO:0042256">
    <property type="term" value="P:cytosolic ribosome assembly"/>
    <property type="evidence" value="ECO:0007669"/>
    <property type="project" value="InterPro"/>
</dbReference>
<dbReference type="SUPFAM" id="SSF109728">
    <property type="entry name" value="Hypothetical protein AF0491, middle domain"/>
    <property type="match status" value="1"/>
</dbReference>
<dbReference type="SUPFAM" id="SSF89895">
    <property type="entry name" value="FYSH domain"/>
    <property type="match status" value="1"/>
</dbReference>
<dbReference type="Gene3D" id="3.30.1250.10">
    <property type="entry name" value="Ribosome maturation protein SBDS, N-terminal domain"/>
    <property type="match status" value="1"/>
</dbReference>
<dbReference type="Pfam" id="PF01172">
    <property type="entry name" value="SBDS_N"/>
    <property type="match status" value="1"/>
</dbReference>
<dbReference type="InterPro" id="IPR019783">
    <property type="entry name" value="SDO1/SBDS_N"/>
</dbReference>
<dbReference type="InterPro" id="IPR037188">
    <property type="entry name" value="Sdo1/SBDS_central_sf"/>
</dbReference>
<dbReference type="InterPro" id="IPR018978">
    <property type="entry name" value="SDO1/SBDS_central"/>
</dbReference>
<dbReference type="InterPro" id="IPR046928">
    <property type="entry name" value="SDO1/SBDS_C"/>
</dbReference>
<evidence type="ECO:0000256" key="1">
    <source>
        <dbReference type="ARBA" id="ARBA00007433"/>
    </source>
</evidence>
<dbReference type="InterPro" id="IPR035647">
    <property type="entry name" value="EFG_III/V"/>
</dbReference>
<evidence type="ECO:0000259" key="2">
    <source>
        <dbReference type="Pfam" id="PF01172"/>
    </source>
</evidence>
<dbReference type="InterPro" id="IPR036786">
    <property type="entry name" value="Ribosome_mat_SBDS_N_sf"/>
</dbReference>
<sequence length="230" mass="25575">MVTLDEAVTARLKSQGMTFEVLVEPDGAHAFKKGEAAIEDILAVADVFSNANRGERPVEKNILEIFGTTDVFQVASKIVKDGEIHLTTEQRKNIQEQKRKKIIAIIARNAINPQTKTPHPPERIGRAMEEAGVHIDPLKHVDKQVNVVLKALRPIIPIRFEETSIAVRAPPNHASKVYGAVSSFGKIDKQEWQNDGSWIGVITMPAGLQNDFYETMNHLTKGEVETKIIK</sequence>
<organism evidence="5 6">
    <name type="scientific">Candidatus Ethanoperedens thermophilum</name>
    <dbReference type="NCBI Taxonomy" id="2766897"/>
    <lineage>
        <taxon>Archaea</taxon>
        <taxon>Methanobacteriati</taxon>
        <taxon>Methanobacteriota</taxon>
        <taxon>Stenosarchaea group</taxon>
        <taxon>Methanomicrobia</taxon>
        <taxon>Methanosarcinales</taxon>
        <taxon>Methanosarcinales incertae sedis</taxon>
        <taxon>GOM Arc I cluster</taxon>
        <taxon>Candidatus Ethanoperedens</taxon>
    </lineage>
</organism>
<dbReference type="Pfam" id="PF20268">
    <property type="entry name" value="SBDS_C"/>
    <property type="match status" value="1"/>
</dbReference>
<evidence type="ECO:0000259" key="3">
    <source>
        <dbReference type="Pfam" id="PF09377"/>
    </source>
</evidence>
<reference evidence="5" key="1">
    <citation type="journal article" date="2020" name="MBio">
        <title>'Candidatus Ethanoperedens,' a Thermophilic Genus of Archaea Mediating the Anaerobic Oxidation of Ethane.</title>
        <authorList>
            <person name="Hahn C.J."/>
            <person name="Laso-Perez R."/>
            <person name="Vulcano F."/>
            <person name="Vaziourakis K.M."/>
            <person name="Stokke R."/>
            <person name="Steen I.H."/>
            <person name="Teske A."/>
            <person name="Boetius A."/>
            <person name="Liebeke M."/>
            <person name="Amann R."/>
            <person name="Knittel K."/>
            <person name="Wegener G."/>
        </authorList>
    </citation>
    <scope>NUCLEOTIDE SEQUENCE</scope>
    <source>
        <strain evidence="5">GoM-Arc1-LC-WB58</strain>
    </source>
</reference>
<evidence type="ECO:0000313" key="5">
    <source>
        <dbReference type="EMBL" id="NMG83336.1"/>
    </source>
</evidence>
<evidence type="ECO:0000313" key="6">
    <source>
        <dbReference type="Proteomes" id="UP000606580"/>
    </source>
</evidence>
<feature type="domain" description="Ribosome maturation protein SDO1/SBDS N-terminal" evidence="2">
    <location>
        <begin position="7"/>
        <end position="92"/>
    </location>
</feature>
<dbReference type="PANTHER" id="PTHR10927:SF4">
    <property type="entry name" value="RIBOSOME MATURATION PROTEIN SDO1 HOMOLOG"/>
    <property type="match status" value="1"/>
</dbReference>
<dbReference type="InterPro" id="IPR002140">
    <property type="entry name" value="Sdo1/SBDS"/>
</dbReference>
<comment type="similarity">
    <text evidence="1">Belongs to the SDO1/SBDS family.</text>
</comment>
<protein>
    <submittedName>
        <fullName evidence="5">Ribosome assembly factor SBDS</fullName>
    </submittedName>
</protein>
<accession>A0A848D9U6</accession>
<dbReference type="Proteomes" id="UP000606580">
    <property type="component" value="Unassembled WGS sequence"/>
</dbReference>
<dbReference type="AlphaFoldDB" id="A0A848D9U6"/>
<evidence type="ECO:0000259" key="4">
    <source>
        <dbReference type="Pfam" id="PF20268"/>
    </source>
</evidence>
<dbReference type="EMBL" id="WNEG01000076">
    <property type="protein sequence ID" value="NMG83336.1"/>
    <property type="molecule type" value="Genomic_DNA"/>
</dbReference>
<comment type="caution">
    <text evidence="5">The sequence shown here is derived from an EMBL/GenBank/DDBJ whole genome shotgun (WGS) entry which is preliminary data.</text>
</comment>